<sequence>MKFLIIEQDLRVSGTSQGIISRSFLGKLRKAYPESLIDVHYIKAEDSVDKLDLLPVDHMVEYRVNAAAPMLVQLANKLYWRLFNVSLVEEWFVKQYAKIIAKIDYEKYDHIFIRSAGIGHEMILATLDLPILKKAIVNFHDPFPVAWYVGTKVKPTKLDFFRLAKMMKVVEQAHVCTSTASYMSHDLQHLYGSKKPFFTLPHQYDPTVFSLKEPTQVRVKEKPVSISYHGALMFGRNIENLIKAYSELVNSDPKYVENSELILRVKGNEVARFKEIYGDALNIKFLDTVDFSSSSSEQIHQSDIVIILENGPYYCNILVGKAPFLASINKAVLCLSPKKSELRTIVSDDTCIADMGDVTEIKTKLKKLIDNELDKGEPVKPFGEYFSQENFKVQLNEILQANK</sequence>
<protein>
    <submittedName>
        <fullName evidence="1">Uncharacterized protein</fullName>
    </submittedName>
</protein>
<evidence type="ECO:0000313" key="1">
    <source>
        <dbReference type="EMBL" id="SIN81122.1"/>
    </source>
</evidence>
<dbReference type="Proteomes" id="UP000185221">
    <property type="component" value="Unassembled WGS sequence"/>
</dbReference>
<organism evidence="1 2">
    <name type="scientific">Algoriphagus halophilus</name>
    <dbReference type="NCBI Taxonomy" id="226505"/>
    <lineage>
        <taxon>Bacteria</taxon>
        <taxon>Pseudomonadati</taxon>
        <taxon>Bacteroidota</taxon>
        <taxon>Cytophagia</taxon>
        <taxon>Cytophagales</taxon>
        <taxon>Cyclobacteriaceae</taxon>
        <taxon>Algoriphagus</taxon>
    </lineage>
</organism>
<dbReference type="EMBL" id="FSRC01000001">
    <property type="protein sequence ID" value="SIN81122.1"/>
    <property type="molecule type" value="Genomic_DNA"/>
</dbReference>
<accession>A0A1N6EDJ2</accession>
<evidence type="ECO:0000313" key="2">
    <source>
        <dbReference type="Proteomes" id="UP000185221"/>
    </source>
</evidence>
<dbReference type="OrthoDB" id="1308937at2"/>
<gene>
    <name evidence="1" type="ORF">SAMN05444394_2018</name>
</gene>
<proteinExistence type="predicted"/>
<dbReference type="STRING" id="226505.SAMN05444394_2018"/>
<dbReference type="RefSeq" id="WP_074224686.1">
    <property type="nucleotide sequence ID" value="NZ_FSRC01000001.1"/>
</dbReference>
<dbReference type="SUPFAM" id="SSF53756">
    <property type="entry name" value="UDP-Glycosyltransferase/glycogen phosphorylase"/>
    <property type="match status" value="1"/>
</dbReference>
<dbReference type="AlphaFoldDB" id="A0A1N6EDJ2"/>
<reference evidence="2" key="1">
    <citation type="submission" date="2016-11" db="EMBL/GenBank/DDBJ databases">
        <authorList>
            <person name="Varghese N."/>
            <person name="Submissions S."/>
        </authorList>
    </citation>
    <scope>NUCLEOTIDE SEQUENCE [LARGE SCALE GENOMIC DNA]</scope>
    <source>
        <strain evidence="2">DSM 15292</strain>
    </source>
</reference>
<name>A0A1N6EDJ2_9BACT</name>
<dbReference type="Gene3D" id="3.40.50.2000">
    <property type="entry name" value="Glycogen Phosphorylase B"/>
    <property type="match status" value="2"/>
</dbReference>
<keyword evidence="2" id="KW-1185">Reference proteome</keyword>